<dbReference type="InterPro" id="IPR011992">
    <property type="entry name" value="EF-hand-dom_pair"/>
</dbReference>
<evidence type="ECO:0000259" key="7">
    <source>
        <dbReference type="PROSITE" id="PS50222"/>
    </source>
</evidence>
<sequence length="420" mass="47402">MQEISLTCLLNSRSFGLCVASMIIFNSILLGLDVHRNKSLLEEQLITVSSELCNGFFFVELMLRLWCYKSKFFCGEEQGWNLFDAFLVCASVVDVLLTYSRAAMSPALAGSMKMLKLFRIMRVFRVFRFFRQLANWAMMIMDSLKSLFGALILLGIIVYVFAVSLSMNLSDWLIAQEMAGTNHELKEQLEVWFGSLGKTVYTLMLSILGGVSWHQVCDLLFEIDDNLSAGLLLFYIMFTIFSVLNVITGVFVDSAIQTTNSQRDIQIERELELKDDSFLRSLKDFFEALDTDGNGSIHLEEIRIMLQDPTLAAYFAVLGFDEVNAHQIFHLLDDDESGEVSIQEFLDGCAKLKGAARSIDVHAIMHQCRALHRELNFVANQLGVDMQSAMAQAYRQPYWFGRSSQAVGRVTTMQGGITVA</sequence>
<evidence type="ECO:0000256" key="2">
    <source>
        <dbReference type="ARBA" id="ARBA00022692"/>
    </source>
</evidence>
<dbReference type="PANTHER" id="PTHR10037">
    <property type="entry name" value="VOLTAGE-GATED CATION CHANNEL CALCIUM AND SODIUM"/>
    <property type="match status" value="1"/>
</dbReference>
<dbReference type="Gene3D" id="1.20.120.350">
    <property type="entry name" value="Voltage-gated potassium channels. Chain C"/>
    <property type="match status" value="1"/>
</dbReference>
<dbReference type="InterPro" id="IPR043203">
    <property type="entry name" value="VGCC_Ca_Na"/>
</dbReference>
<comment type="subcellular location">
    <subcellularLocation>
        <location evidence="1">Membrane</location>
        <topology evidence="1">Multi-pass membrane protein</topology>
    </subcellularLocation>
</comment>
<dbReference type="Gene3D" id="1.10.287.70">
    <property type="match status" value="1"/>
</dbReference>
<keyword evidence="5 6" id="KW-0472">Membrane</keyword>
<feature type="transmembrane region" description="Helical" evidence="6">
    <location>
        <begin position="147"/>
        <end position="170"/>
    </location>
</feature>
<proteinExistence type="predicted"/>
<evidence type="ECO:0000313" key="8">
    <source>
        <dbReference type="EMBL" id="CAJ1373318.1"/>
    </source>
</evidence>
<evidence type="ECO:0000256" key="1">
    <source>
        <dbReference type="ARBA" id="ARBA00004141"/>
    </source>
</evidence>
<dbReference type="Pfam" id="PF00520">
    <property type="entry name" value="Ion_trans"/>
    <property type="match status" value="1"/>
</dbReference>
<organism evidence="8 9">
    <name type="scientific">Effrenium voratum</name>
    <dbReference type="NCBI Taxonomy" id="2562239"/>
    <lineage>
        <taxon>Eukaryota</taxon>
        <taxon>Sar</taxon>
        <taxon>Alveolata</taxon>
        <taxon>Dinophyceae</taxon>
        <taxon>Suessiales</taxon>
        <taxon>Symbiodiniaceae</taxon>
        <taxon>Effrenium</taxon>
    </lineage>
</organism>
<dbReference type="Proteomes" id="UP001178507">
    <property type="component" value="Unassembled WGS sequence"/>
</dbReference>
<evidence type="ECO:0000256" key="6">
    <source>
        <dbReference type="SAM" id="Phobius"/>
    </source>
</evidence>
<dbReference type="SUPFAM" id="SSF47473">
    <property type="entry name" value="EF-hand"/>
    <property type="match status" value="1"/>
</dbReference>
<dbReference type="PANTHER" id="PTHR10037:SF62">
    <property type="entry name" value="SODIUM CHANNEL PROTEIN 60E"/>
    <property type="match status" value="1"/>
</dbReference>
<feature type="transmembrane region" description="Helical" evidence="6">
    <location>
        <begin position="44"/>
        <end position="63"/>
    </location>
</feature>
<feature type="transmembrane region" description="Helical" evidence="6">
    <location>
        <begin position="12"/>
        <end position="32"/>
    </location>
</feature>
<dbReference type="Gene3D" id="1.10.238.10">
    <property type="entry name" value="EF-hand"/>
    <property type="match status" value="1"/>
</dbReference>
<evidence type="ECO:0000256" key="3">
    <source>
        <dbReference type="ARBA" id="ARBA00022837"/>
    </source>
</evidence>
<comment type="caution">
    <text evidence="8">The sequence shown here is derived from an EMBL/GenBank/DDBJ whole genome shotgun (WGS) entry which is preliminary data.</text>
</comment>
<evidence type="ECO:0000256" key="4">
    <source>
        <dbReference type="ARBA" id="ARBA00022989"/>
    </source>
</evidence>
<evidence type="ECO:0000256" key="5">
    <source>
        <dbReference type="ARBA" id="ARBA00023136"/>
    </source>
</evidence>
<dbReference type="CDD" id="cd00051">
    <property type="entry name" value="EFh"/>
    <property type="match status" value="1"/>
</dbReference>
<keyword evidence="2 6" id="KW-0812">Transmembrane</keyword>
<dbReference type="GO" id="GO:0001518">
    <property type="term" value="C:voltage-gated sodium channel complex"/>
    <property type="evidence" value="ECO:0007669"/>
    <property type="project" value="TreeGrafter"/>
</dbReference>
<keyword evidence="4 6" id="KW-1133">Transmembrane helix</keyword>
<feature type="transmembrane region" description="Helical" evidence="6">
    <location>
        <begin position="191"/>
        <end position="212"/>
    </location>
</feature>
<feature type="transmembrane region" description="Helical" evidence="6">
    <location>
        <begin position="83"/>
        <end position="102"/>
    </location>
</feature>
<dbReference type="PROSITE" id="PS00018">
    <property type="entry name" value="EF_HAND_1"/>
    <property type="match status" value="1"/>
</dbReference>
<dbReference type="InterPro" id="IPR005821">
    <property type="entry name" value="Ion_trans_dom"/>
</dbReference>
<dbReference type="Pfam" id="PF13405">
    <property type="entry name" value="EF-hand_6"/>
    <property type="match status" value="1"/>
</dbReference>
<feature type="domain" description="EF-hand" evidence="7">
    <location>
        <begin position="320"/>
        <end position="355"/>
    </location>
</feature>
<feature type="domain" description="EF-hand" evidence="7">
    <location>
        <begin position="277"/>
        <end position="312"/>
    </location>
</feature>
<dbReference type="GO" id="GO:0005248">
    <property type="term" value="F:voltage-gated sodium channel activity"/>
    <property type="evidence" value="ECO:0007669"/>
    <property type="project" value="TreeGrafter"/>
</dbReference>
<dbReference type="InterPro" id="IPR002048">
    <property type="entry name" value="EF_hand_dom"/>
</dbReference>
<feature type="transmembrane region" description="Helical" evidence="6">
    <location>
        <begin position="232"/>
        <end position="252"/>
    </location>
</feature>
<dbReference type="PROSITE" id="PS50222">
    <property type="entry name" value="EF_HAND_2"/>
    <property type="match status" value="2"/>
</dbReference>
<evidence type="ECO:0000313" key="9">
    <source>
        <dbReference type="Proteomes" id="UP001178507"/>
    </source>
</evidence>
<dbReference type="AlphaFoldDB" id="A0AA36MMT1"/>
<dbReference type="SUPFAM" id="SSF81324">
    <property type="entry name" value="Voltage-gated potassium channels"/>
    <property type="match status" value="1"/>
</dbReference>
<accession>A0AA36MMT1</accession>
<dbReference type="InterPro" id="IPR027359">
    <property type="entry name" value="Volt_channel_dom_sf"/>
</dbReference>
<protein>
    <recommendedName>
        <fullName evidence="7">EF-hand domain-containing protein</fullName>
    </recommendedName>
</protein>
<dbReference type="GO" id="GO:0005509">
    <property type="term" value="F:calcium ion binding"/>
    <property type="evidence" value="ECO:0007669"/>
    <property type="project" value="InterPro"/>
</dbReference>
<dbReference type="SMART" id="SM00054">
    <property type="entry name" value="EFh"/>
    <property type="match status" value="2"/>
</dbReference>
<reference evidence="8" key="1">
    <citation type="submission" date="2023-08" db="EMBL/GenBank/DDBJ databases">
        <authorList>
            <person name="Chen Y."/>
            <person name="Shah S."/>
            <person name="Dougan E. K."/>
            <person name="Thang M."/>
            <person name="Chan C."/>
        </authorList>
    </citation>
    <scope>NUCLEOTIDE SEQUENCE</scope>
</reference>
<keyword evidence="9" id="KW-1185">Reference proteome</keyword>
<keyword evidence="3" id="KW-0106">Calcium</keyword>
<dbReference type="EMBL" id="CAUJNA010000187">
    <property type="protein sequence ID" value="CAJ1373318.1"/>
    <property type="molecule type" value="Genomic_DNA"/>
</dbReference>
<gene>
    <name evidence="8" type="ORF">EVOR1521_LOCUS3171</name>
</gene>
<dbReference type="InterPro" id="IPR018247">
    <property type="entry name" value="EF_Hand_1_Ca_BS"/>
</dbReference>
<name>A0AA36MMT1_9DINO</name>